<dbReference type="RefSeq" id="XP_017981360.1">
    <property type="nucleotide sequence ID" value="XM_018125871.1"/>
</dbReference>
<dbReference type="GeneID" id="18591268"/>
<gene>
    <name evidence="11 12 13 14" type="primary">LOC18591268</name>
</gene>
<comment type="similarity">
    <text evidence="3">Belongs to the CTC1 family.</text>
</comment>
<dbReference type="GO" id="GO:0003677">
    <property type="term" value="F:DNA binding"/>
    <property type="evidence" value="ECO:0007669"/>
    <property type="project" value="UniProtKB-KW"/>
</dbReference>
<feature type="compositionally biased region" description="Pro residues" evidence="9">
    <location>
        <begin position="35"/>
        <end position="44"/>
    </location>
</feature>
<evidence type="ECO:0000313" key="13">
    <source>
        <dbReference type="RefSeq" id="XP_017981362.1"/>
    </source>
</evidence>
<reference evidence="11 12" key="2">
    <citation type="submission" date="2025-04" db="UniProtKB">
        <authorList>
            <consortium name="RefSeq"/>
        </authorList>
    </citation>
    <scope>IDENTIFICATION</scope>
</reference>
<evidence type="ECO:0000256" key="6">
    <source>
        <dbReference type="ARBA" id="ARBA00022895"/>
    </source>
</evidence>
<name>A0AB32WP08_THECC</name>
<dbReference type="InterPro" id="IPR042617">
    <property type="entry name" value="CTC1-like"/>
</dbReference>
<evidence type="ECO:0000256" key="3">
    <source>
        <dbReference type="ARBA" id="ARBA00006332"/>
    </source>
</evidence>
<dbReference type="InterPro" id="IPR028262">
    <property type="entry name" value="CTC1_plant"/>
</dbReference>
<dbReference type="RefSeq" id="XP_017981362.1">
    <property type="nucleotide sequence ID" value="XM_018125873.1"/>
</dbReference>
<comment type="subcellular location">
    <subcellularLocation>
        <location evidence="2">Chromosome</location>
        <location evidence="2">Telomere</location>
    </subcellularLocation>
    <subcellularLocation>
        <location evidence="1">Nucleus</location>
    </subcellularLocation>
</comment>
<dbReference type="Gramene" id="Tc08v2_t001090.7">
    <property type="protein sequence ID" value="Tc08v2_p001090.7"/>
    <property type="gene ID" value="Tc08v2_g001090"/>
</dbReference>
<evidence type="ECO:0000313" key="14">
    <source>
        <dbReference type="RefSeq" id="XP_017981363.1"/>
    </source>
</evidence>
<protein>
    <recommendedName>
        <fullName evidence="4">CST complex subunit CTC1</fullName>
    </recommendedName>
</protein>
<reference evidence="10" key="1">
    <citation type="journal article" date="1997" name="Nucleic Acids Res.">
        <title>tRNAscan-SE: a program for improved detection of transfer RNA genes in genomic sequence.</title>
        <authorList>
            <person name="Lowe T.M."/>
            <person name="Eddy S.R."/>
        </authorList>
    </citation>
    <scope>NUCLEOTIDE SEQUENCE [LARGE SCALE GENOMIC DNA]</scope>
    <source>
        <strain evidence="10">r\B97-61/B2</strain>
    </source>
</reference>
<dbReference type="Gramene" id="Tc08v2_t001090.1">
    <property type="protein sequence ID" value="Tc08v2_p001090.1"/>
    <property type="gene ID" value="Tc08v2_g001090"/>
</dbReference>
<feature type="region of interest" description="Disordered" evidence="9">
    <location>
        <begin position="1347"/>
        <end position="1373"/>
    </location>
</feature>
<evidence type="ECO:0000256" key="2">
    <source>
        <dbReference type="ARBA" id="ARBA00004574"/>
    </source>
</evidence>
<dbReference type="GO" id="GO:0005634">
    <property type="term" value="C:nucleus"/>
    <property type="evidence" value="ECO:0007669"/>
    <property type="project" value="UniProtKB-SubCell"/>
</dbReference>
<feature type="region of interest" description="Disordered" evidence="9">
    <location>
        <begin position="14"/>
        <end position="50"/>
    </location>
</feature>
<evidence type="ECO:0000313" key="11">
    <source>
        <dbReference type="RefSeq" id="XP_017981360.1"/>
    </source>
</evidence>
<dbReference type="PANTHER" id="PTHR14865">
    <property type="entry name" value="CST COMPLEX SUBUNIT CTC1"/>
    <property type="match status" value="1"/>
</dbReference>
<dbReference type="RefSeq" id="XP_017981361.1">
    <property type="nucleotide sequence ID" value="XM_018125872.1"/>
</dbReference>
<keyword evidence="5" id="KW-0158">Chromosome</keyword>
<dbReference type="PANTHER" id="PTHR14865:SF2">
    <property type="entry name" value="CST COMPLEX SUBUNIT CTC1"/>
    <property type="match status" value="1"/>
</dbReference>
<dbReference type="Gramene" id="Tc08v2_t001090.5">
    <property type="protein sequence ID" value="Tc08v2_p001090.5"/>
    <property type="gene ID" value="Tc08v2_g001090"/>
</dbReference>
<evidence type="ECO:0000313" key="12">
    <source>
        <dbReference type="RefSeq" id="XP_017981361.1"/>
    </source>
</evidence>
<dbReference type="RefSeq" id="XP_017981363.1">
    <property type="nucleotide sequence ID" value="XM_018125874.1"/>
</dbReference>
<feature type="compositionally biased region" description="Low complexity" evidence="9">
    <location>
        <begin position="19"/>
        <end position="34"/>
    </location>
</feature>
<evidence type="ECO:0000256" key="1">
    <source>
        <dbReference type="ARBA" id="ARBA00004123"/>
    </source>
</evidence>
<dbReference type="Proteomes" id="UP000694886">
    <property type="component" value="Chromosome 8"/>
</dbReference>
<sequence length="1373" mass="152204">MEDVKIITVSDLLRHGRSHTGSSSPSPPIISHRSPQPPPGPSTPNPNTNRNALTLLGDAAILVGTLTLPTLTLKCPQQNCLEFSDDSSAICCDIVGLDLRIIGKKIHVLTWNFIHSKHLTGGFLEIVKWEFPDWSHGLSQCSGLIIDSFPLGSGSSESKPRNSKSYQINGRLESVSPVFVVPCSFNESNSCNSMNLRGFLVRIMACECKLCESKESVGVLYQGPDCHSFTEPVVVYFCESAWCWHPAMTKLIGNVVTISGLKKKLIFMGKESDLMFVVAENSVLHLPRLLKKCVPFPRNVVKGNGECGSYTGIVNNVYMQGMVVELDKEVWLLLTDQLLKPPHGLRVGAVISVRNVHFVNPKFSWAKLLVLGACFRTSIKVESFSPLETGCLIVSQSESQLGKFIESLAFSTRLWVLLLVSCFQKKFSGILSGKKILGSKHKKGLAQMFASSHLPSSVFRARHGVLMEFNKHESCGCASEPYHGNLKLVVTISSFIHHCETLWIKTLSQLDIVHPRSCGGKSYPPSKRKTFQSEDLGIVLVGRLKVSPSSGRLQLVDTTGSIDAIIPDLPSNWNPDSIFEVIDYSLTVEGIPESDHLWLFSNESFSCRSIFQCFSSTRTRNLKMFVYFHLCNATSRNLPFYPSLDCQDEVNETGNGTFHLIHITHKFPLLQKFRGDSMITKRSSVFAEAIVLPWYLFLAGKDGTVLPNKVSRDCTGGNCLDHAPRKRHKTDCASSCVSPGFKDNFGIASSEKSTCSSRETCGDQSCPRMSFSHEIPCLATIQGVNNFIFTSSGFLYRTKANAKISVVCKESADKILLEFTSESDLKYQLLQIGGFYLMKHHMEDPFCNIKKNDNFSGFKVLMSSGTYLRRVSFSAEVLTTDRSLHDPSLGDSSLCDDEVLPTDQLLKVASDSSVSDVHLHVSSSLIGLFEINTKELGKGLNVPGRGTNIEENSCLSSGIEAIMTASGLSSDPPGSNCLFPEGNLTSMRGDVIAFHSFDEGSTEFRSSCEDFHDLPHYMFYDGTNGCCIHVSMAHQTVRIFGSVGHHLFPTGFGPGINATFHRILEFRGQNTLMLTPVSVIVINSIRTINEAYRKKCFNLWSSSFMHKAPSTKLVASSGLISELIQCSSGNLNQFRCRVVAVHVLVLEKRKRKCNDLKSNMHSRPLSVDIPLACFVLDDGSSSCCCWANAERAATLLRLHELPPSAFEASGCIGKWVGMQNISRTSTMYRLERILEKHDRITVKNTRSICDSFDQDFSVSVSSGRVLTGSTEDLDFLISVIFNACINTFWTVVAGVMDSNAVSLLKEHLVEMEMPMPPMQNLWATEVCYVNQLAEARDMIQKLVKRKHRGKHRRYQPAGHDEKDSWQADWLDSK</sequence>
<organism evidence="10 13">
    <name type="scientific">Theobroma cacao</name>
    <name type="common">Cacao</name>
    <name type="synonym">Cocoa</name>
    <dbReference type="NCBI Taxonomy" id="3641"/>
    <lineage>
        <taxon>Eukaryota</taxon>
        <taxon>Viridiplantae</taxon>
        <taxon>Streptophyta</taxon>
        <taxon>Embryophyta</taxon>
        <taxon>Tracheophyta</taxon>
        <taxon>Spermatophyta</taxon>
        <taxon>Magnoliopsida</taxon>
        <taxon>eudicotyledons</taxon>
        <taxon>Gunneridae</taxon>
        <taxon>Pentapetalae</taxon>
        <taxon>rosids</taxon>
        <taxon>malvids</taxon>
        <taxon>Malvales</taxon>
        <taxon>Malvaceae</taxon>
        <taxon>Byttnerioideae</taxon>
        <taxon>Theobroma</taxon>
    </lineage>
</organism>
<dbReference type="GO" id="GO:0000781">
    <property type="term" value="C:chromosome, telomeric region"/>
    <property type="evidence" value="ECO:0007669"/>
    <property type="project" value="UniProtKB-SubCell"/>
</dbReference>
<accession>A0AB32WP08</accession>
<dbReference type="Pfam" id="PF15491">
    <property type="entry name" value="CTC1_2"/>
    <property type="match status" value="1"/>
</dbReference>
<feature type="compositionally biased region" description="Basic and acidic residues" evidence="9">
    <location>
        <begin position="1358"/>
        <end position="1373"/>
    </location>
</feature>
<evidence type="ECO:0000256" key="8">
    <source>
        <dbReference type="ARBA" id="ARBA00023242"/>
    </source>
</evidence>
<keyword evidence="8" id="KW-0539">Nucleus</keyword>
<dbReference type="GO" id="GO:0000723">
    <property type="term" value="P:telomere maintenance"/>
    <property type="evidence" value="ECO:0007669"/>
    <property type="project" value="InterPro"/>
</dbReference>
<keyword evidence="7" id="KW-0238">DNA-binding</keyword>
<dbReference type="KEGG" id="tcc:18591268"/>
<keyword evidence="6" id="KW-0779">Telomere</keyword>
<evidence type="ECO:0000256" key="4">
    <source>
        <dbReference type="ARBA" id="ARBA00016175"/>
    </source>
</evidence>
<proteinExistence type="inferred from homology"/>
<evidence type="ECO:0000313" key="10">
    <source>
        <dbReference type="Proteomes" id="UP000694886"/>
    </source>
</evidence>
<evidence type="ECO:0000256" key="5">
    <source>
        <dbReference type="ARBA" id="ARBA00022454"/>
    </source>
</evidence>
<evidence type="ECO:0000256" key="7">
    <source>
        <dbReference type="ARBA" id="ARBA00023125"/>
    </source>
</evidence>
<evidence type="ECO:0000256" key="9">
    <source>
        <dbReference type="SAM" id="MobiDB-lite"/>
    </source>
</evidence>
<dbReference type="Gramene" id="Tc08v2_t001090.6">
    <property type="protein sequence ID" value="Tc08v2_p001090.6"/>
    <property type="gene ID" value="Tc08v2_g001090"/>
</dbReference>